<dbReference type="SUPFAM" id="SSF49764">
    <property type="entry name" value="HSP20-like chaperones"/>
    <property type="match status" value="1"/>
</dbReference>
<dbReference type="AlphaFoldDB" id="W2TXW3"/>
<dbReference type="CDD" id="cd06526">
    <property type="entry name" value="metazoan_ACD"/>
    <property type="match status" value="1"/>
</dbReference>
<evidence type="ECO:0000256" key="3">
    <source>
        <dbReference type="PROSITE-ProRule" id="PRU00285"/>
    </source>
</evidence>
<gene>
    <name evidence="6" type="ORF">NECAME_05923</name>
</gene>
<dbReference type="Gene3D" id="2.60.40.790">
    <property type="match status" value="1"/>
</dbReference>
<dbReference type="GO" id="GO:0042026">
    <property type="term" value="P:protein refolding"/>
    <property type="evidence" value="ECO:0007669"/>
    <property type="project" value="TreeGrafter"/>
</dbReference>
<comment type="similarity">
    <text evidence="1 3 4">Belongs to the small heat shock protein (HSP20) family.</text>
</comment>
<dbReference type="PIRSF" id="PIRSF036514">
    <property type="entry name" value="Sm_HSP_B1"/>
    <property type="match status" value="1"/>
</dbReference>
<dbReference type="InterPro" id="IPR002068">
    <property type="entry name" value="A-crystallin/Hsp20_dom"/>
</dbReference>
<feature type="binding site" evidence="2">
    <location>
        <position position="110"/>
    </location>
    <ligand>
        <name>Zn(2+)</name>
        <dbReference type="ChEBI" id="CHEBI:29105"/>
        <label>1</label>
    </ligand>
</feature>
<dbReference type="Proteomes" id="UP000053676">
    <property type="component" value="Unassembled WGS sequence"/>
</dbReference>
<keyword evidence="2" id="KW-0862">Zinc</keyword>
<dbReference type="GO" id="GO:0051082">
    <property type="term" value="F:unfolded protein binding"/>
    <property type="evidence" value="ECO:0007669"/>
    <property type="project" value="TreeGrafter"/>
</dbReference>
<dbReference type="GO" id="GO:0005737">
    <property type="term" value="C:cytoplasm"/>
    <property type="evidence" value="ECO:0007669"/>
    <property type="project" value="TreeGrafter"/>
</dbReference>
<dbReference type="KEGG" id="nai:NECAME_05923"/>
<feature type="domain" description="SHSP" evidence="5">
    <location>
        <begin position="57"/>
        <end position="163"/>
    </location>
</feature>
<dbReference type="GO" id="GO:0036498">
    <property type="term" value="P:IRE1-mediated unfolded protein response"/>
    <property type="evidence" value="ECO:0007669"/>
    <property type="project" value="TreeGrafter"/>
</dbReference>
<keyword evidence="2" id="KW-0479">Metal-binding</keyword>
<dbReference type="Pfam" id="PF00011">
    <property type="entry name" value="HSP20"/>
    <property type="match status" value="1"/>
</dbReference>
<dbReference type="GO" id="GO:0009408">
    <property type="term" value="P:response to heat"/>
    <property type="evidence" value="ECO:0007669"/>
    <property type="project" value="TreeGrafter"/>
</dbReference>
<reference evidence="7" key="1">
    <citation type="journal article" date="2014" name="Nat. Genet.">
        <title>Genome of the human hookworm Necator americanus.</title>
        <authorList>
            <person name="Tang Y.T."/>
            <person name="Gao X."/>
            <person name="Rosa B.A."/>
            <person name="Abubucker S."/>
            <person name="Hallsworth-Pepin K."/>
            <person name="Martin J."/>
            <person name="Tyagi R."/>
            <person name="Heizer E."/>
            <person name="Zhang X."/>
            <person name="Bhonagiri-Palsikar V."/>
            <person name="Minx P."/>
            <person name="Warren W.C."/>
            <person name="Wang Q."/>
            <person name="Zhan B."/>
            <person name="Hotez P.J."/>
            <person name="Sternberg P.W."/>
            <person name="Dougall A."/>
            <person name="Gaze S.T."/>
            <person name="Mulvenna J."/>
            <person name="Sotillo J."/>
            <person name="Ranganathan S."/>
            <person name="Rabelo E.M."/>
            <person name="Wilson R.K."/>
            <person name="Felgner P.L."/>
            <person name="Bethony J."/>
            <person name="Hawdon J.M."/>
            <person name="Gasser R.B."/>
            <person name="Loukas A."/>
            <person name="Mitreva M."/>
        </authorList>
    </citation>
    <scope>NUCLEOTIDE SEQUENCE [LARGE SCALE GENOMIC DNA]</scope>
</reference>
<dbReference type="GO" id="GO:0046872">
    <property type="term" value="F:metal ion binding"/>
    <property type="evidence" value="ECO:0007669"/>
    <property type="project" value="UniProtKB-KW"/>
</dbReference>
<evidence type="ECO:0000259" key="5">
    <source>
        <dbReference type="PROSITE" id="PS01031"/>
    </source>
</evidence>
<dbReference type="GO" id="GO:0005634">
    <property type="term" value="C:nucleus"/>
    <property type="evidence" value="ECO:0007669"/>
    <property type="project" value="TreeGrafter"/>
</dbReference>
<organism evidence="6 7">
    <name type="scientific">Necator americanus</name>
    <name type="common">Human hookworm</name>
    <dbReference type="NCBI Taxonomy" id="51031"/>
    <lineage>
        <taxon>Eukaryota</taxon>
        <taxon>Metazoa</taxon>
        <taxon>Ecdysozoa</taxon>
        <taxon>Nematoda</taxon>
        <taxon>Chromadorea</taxon>
        <taxon>Rhabditida</taxon>
        <taxon>Rhabditina</taxon>
        <taxon>Rhabditomorpha</taxon>
        <taxon>Strongyloidea</taxon>
        <taxon>Ancylostomatidae</taxon>
        <taxon>Bunostominae</taxon>
        <taxon>Necator</taxon>
    </lineage>
</organism>
<evidence type="ECO:0000256" key="1">
    <source>
        <dbReference type="PIRNR" id="PIRNR036514"/>
    </source>
</evidence>
<dbReference type="InterPro" id="IPR008978">
    <property type="entry name" value="HSP20-like_chaperone"/>
</dbReference>
<dbReference type="OMA" id="DLAHIHT"/>
<protein>
    <submittedName>
        <fullName evidence="6">Hsp20/alpha crystallin family protein</fullName>
    </submittedName>
</protein>
<feature type="binding site" evidence="2">
    <location>
        <position position="106"/>
    </location>
    <ligand>
        <name>Zn(2+)</name>
        <dbReference type="ChEBI" id="CHEBI:29105"/>
        <label>1</label>
    </ligand>
</feature>
<dbReference type="PRINTS" id="PR00299">
    <property type="entry name" value="ACRYSTALLIN"/>
</dbReference>
<sequence length="167" mass="19744">MALWPMRSFDRDMDPMRDFDRFERRMMRDMDRFQRRMMPYWRDEDQSILDIANQAHEQLSRGTALFKVVNDDKKFAVSLDVSKFKPEELQVHIDGRNLTIEGKQEEKTEHGQMERSFVRSWTLPDEVDLDAVHTQLTDVGHLCIEAPKTGLHTNRRTLPIQAAPKTK</sequence>
<keyword evidence="7" id="KW-1185">Reference proteome</keyword>
<proteinExistence type="inferred from homology"/>
<evidence type="ECO:0000313" key="6">
    <source>
        <dbReference type="EMBL" id="ETN86519.1"/>
    </source>
</evidence>
<dbReference type="EMBL" id="KI657535">
    <property type="protein sequence ID" value="ETN86519.1"/>
    <property type="molecule type" value="Genomic_DNA"/>
</dbReference>
<dbReference type="PROSITE" id="PS01031">
    <property type="entry name" value="SHSP"/>
    <property type="match status" value="1"/>
</dbReference>
<dbReference type="PANTHER" id="PTHR45640">
    <property type="entry name" value="HEAT SHOCK PROTEIN HSP-12.2-RELATED"/>
    <property type="match status" value="1"/>
</dbReference>
<dbReference type="InterPro" id="IPR055269">
    <property type="entry name" value="Alpha-crystallin/HSP_16"/>
</dbReference>
<dbReference type="PANTHER" id="PTHR45640:SF32">
    <property type="entry name" value="STRESS-INDUCED PROTEIN 1"/>
    <property type="match status" value="1"/>
</dbReference>
<accession>W2TXW3</accession>
<evidence type="ECO:0000256" key="2">
    <source>
        <dbReference type="PIRSR" id="PIRSR036514-1"/>
    </source>
</evidence>
<dbReference type="InterPro" id="IPR001436">
    <property type="entry name" value="Alpha-crystallin/sHSP_animal"/>
</dbReference>
<dbReference type="OrthoDB" id="1431247at2759"/>
<name>W2TXW3_NECAM</name>
<evidence type="ECO:0000256" key="4">
    <source>
        <dbReference type="RuleBase" id="RU003616"/>
    </source>
</evidence>
<evidence type="ECO:0000313" key="7">
    <source>
        <dbReference type="Proteomes" id="UP000053676"/>
    </source>
</evidence>